<gene>
    <name evidence="1" type="primary">C16H16orf95</name>
</gene>
<dbReference type="PANTHER" id="PTHR14693:SF0">
    <property type="entry name" value="RIKEN CDNA 1700018B08 GENE"/>
    <property type="match status" value="1"/>
</dbReference>
<sequence>MQSLPAGGGCAQTPHPVISEAAAGCAEKSTFQIFGKEVCLIGHLMCPVPSTVQEPVCCECQARCGGCLPVPRAEAALPYWVPLSLRPRRKIPKMVQFYTPQTDKACPCPCHCFGGRLPVPRDQAVMPYWVPQVLRPRTKVVRRQQSFKGVQEAPLDSHAGYHRWQICCEGSLFLKWRQLQALHHQEPLAPGRGVSPSVPLLPVSLSLLTLLQAVVRVVVAIRRPRHTCVSTLVHTRM</sequence>
<reference evidence="1 2" key="1">
    <citation type="submission" date="2019-05" db="EMBL/GenBank/DDBJ databases">
        <title>A Chromosome-scale Meerkat (S. suricatta) Genome Assembly.</title>
        <authorList>
            <person name="Dudchenko O."/>
            <person name="Lieberman Aiden E."/>
            <person name="Tung J."/>
            <person name="Barreiro L.B."/>
            <person name="Clutton-Brock T.H."/>
        </authorList>
    </citation>
    <scope>NUCLEOTIDE SEQUENCE [LARGE SCALE GENOMIC DNA]</scope>
</reference>
<dbReference type="InterPro" id="IPR027919">
    <property type="entry name" value="DUF4568"/>
</dbReference>
<evidence type="ECO:0000313" key="1">
    <source>
        <dbReference type="Ensembl" id="ENSSSUP00005031137.1"/>
    </source>
</evidence>
<reference evidence="1" key="2">
    <citation type="submission" date="2025-08" db="UniProtKB">
        <authorList>
            <consortium name="Ensembl"/>
        </authorList>
    </citation>
    <scope>IDENTIFICATION</scope>
</reference>
<organism evidence="1 2">
    <name type="scientific">Suricata suricatta</name>
    <name type="common">Meerkat</name>
    <dbReference type="NCBI Taxonomy" id="37032"/>
    <lineage>
        <taxon>Eukaryota</taxon>
        <taxon>Metazoa</taxon>
        <taxon>Chordata</taxon>
        <taxon>Craniata</taxon>
        <taxon>Vertebrata</taxon>
        <taxon>Euteleostomi</taxon>
        <taxon>Mammalia</taxon>
        <taxon>Eutheria</taxon>
        <taxon>Laurasiatheria</taxon>
        <taxon>Carnivora</taxon>
        <taxon>Feliformia</taxon>
        <taxon>Herpestidae</taxon>
        <taxon>Suricata</taxon>
    </lineage>
</organism>
<name>A0A673VBT1_SURSU</name>
<keyword evidence="2" id="KW-1185">Reference proteome</keyword>
<evidence type="ECO:0000313" key="2">
    <source>
        <dbReference type="Proteomes" id="UP000472268"/>
    </source>
</evidence>
<dbReference type="Ensembl" id="ENSSSUT00005035525.1">
    <property type="protein sequence ID" value="ENSSSUP00005031137.1"/>
    <property type="gene ID" value="ENSSSUG00005020092.1"/>
</dbReference>
<dbReference type="Pfam" id="PF15132">
    <property type="entry name" value="DUF4568"/>
    <property type="match status" value="1"/>
</dbReference>
<proteinExistence type="predicted"/>
<accession>A0A673VBT1</accession>
<dbReference type="OMA" id="QIQKMVR"/>
<protein>
    <submittedName>
        <fullName evidence="1">Uncharacterized protein</fullName>
    </submittedName>
</protein>
<dbReference type="PANTHER" id="PTHR14693">
    <property type="entry name" value="RIKEN CDNA 1700018B08"/>
    <property type="match status" value="1"/>
</dbReference>
<dbReference type="AlphaFoldDB" id="A0A673VBT1"/>
<dbReference type="Proteomes" id="UP000472268">
    <property type="component" value="Chromosome 16"/>
</dbReference>
<reference evidence="1" key="3">
    <citation type="submission" date="2025-09" db="UniProtKB">
        <authorList>
            <consortium name="Ensembl"/>
        </authorList>
    </citation>
    <scope>IDENTIFICATION</scope>
</reference>